<gene>
    <name evidence="2" type="ORF">C3Z13_05380</name>
</gene>
<name>A0ABX4ZU62_9PAST</name>
<keyword evidence="1" id="KW-0732">Signal</keyword>
<evidence type="ECO:0008006" key="4">
    <source>
        <dbReference type="Google" id="ProtNLM"/>
    </source>
</evidence>
<accession>A0ABX4ZU62</accession>
<evidence type="ECO:0000256" key="1">
    <source>
        <dbReference type="SAM" id="SignalP"/>
    </source>
</evidence>
<reference evidence="2 3" key="1">
    <citation type="submission" date="2018-02" db="EMBL/GenBank/DDBJ databases">
        <title>Classification genera of Pasteurellaceae by whole genome sequence comparison.</title>
        <authorList>
            <person name="Christensen H."/>
        </authorList>
    </citation>
    <scope>NUCLEOTIDE SEQUENCE [LARGE SCALE GENOMIC DNA]</scope>
    <source>
        <strain evidence="2 3">20186H4H1</strain>
    </source>
</reference>
<organism evidence="2 3">
    <name type="scientific">Avibacterium endocarditidis</name>
    <dbReference type="NCBI Taxonomy" id="380674"/>
    <lineage>
        <taxon>Bacteria</taxon>
        <taxon>Pseudomonadati</taxon>
        <taxon>Pseudomonadota</taxon>
        <taxon>Gammaproteobacteria</taxon>
        <taxon>Pasteurellales</taxon>
        <taxon>Pasteurellaceae</taxon>
        <taxon>Avibacterium</taxon>
    </lineage>
</organism>
<protein>
    <recommendedName>
        <fullName evidence="4">Autotransporter outer membrane beta-barrel domain-containing protein</fullName>
    </recommendedName>
</protein>
<dbReference type="EMBL" id="PQVI01000068">
    <property type="protein sequence ID" value="POY42480.1"/>
    <property type="molecule type" value="Genomic_DNA"/>
</dbReference>
<evidence type="ECO:0000313" key="3">
    <source>
        <dbReference type="Proteomes" id="UP000237229"/>
    </source>
</evidence>
<proteinExistence type="predicted"/>
<sequence length="244" mass="26260">MTKFSPNLLWAILVACYSQANAIDLTCSNGYGCNFTTHISKSSAYQIYEPQFSRENTRLLLEGEFPSDDKAFNITVLKGNYKNRAVTSNGINKDGEKVGGSLFMVMDISKKNRITLKEGVFATLDRYPSEGSAILGLGQGDTGVIEQGVTLTVGSSIEQINGEDEYGGIAINLHRGDLIAKGGKIILNGYGSEGINAYNSNIQLDNLSILMNADRANAISNFGGINFKGNNLSITGNQDGQFAF</sequence>
<comment type="caution">
    <text evidence="2">The sequence shown here is derived from an EMBL/GenBank/DDBJ whole genome shotgun (WGS) entry which is preliminary data.</text>
</comment>
<dbReference type="RefSeq" id="WP_103855247.1">
    <property type="nucleotide sequence ID" value="NZ_PQVI01000068.1"/>
</dbReference>
<dbReference type="Proteomes" id="UP000237229">
    <property type="component" value="Unassembled WGS sequence"/>
</dbReference>
<dbReference type="PROSITE" id="PS51257">
    <property type="entry name" value="PROKAR_LIPOPROTEIN"/>
    <property type="match status" value="1"/>
</dbReference>
<feature type="chain" id="PRO_5046444060" description="Autotransporter outer membrane beta-barrel domain-containing protein" evidence="1">
    <location>
        <begin position="23"/>
        <end position="244"/>
    </location>
</feature>
<keyword evidence="3" id="KW-1185">Reference proteome</keyword>
<feature type="signal peptide" evidence="1">
    <location>
        <begin position="1"/>
        <end position="22"/>
    </location>
</feature>
<evidence type="ECO:0000313" key="2">
    <source>
        <dbReference type="EMBL" id="POY42480.1"/>
    </source>
</evidence>